<evidence type="ECO:0000313" key="2">
    <source>
        <dbReference type="Proteomes" id="UP000824881"/>
    </source>
</evidence>
<dbReference type="Proteomes" id="UP000824881">
    <property type="component" value="Unassembled WGS sequence"/>
</dbReference>
<sequence length="598" mass="65322">MASSSAADRAVRDALEAKSVQELWYILASVIGLLAFLRLARVLLSNTPTVGRAETGELTEKGDAEQQSNSPTGKSSLRRLPNAIVAAFKIVAFRWSIPIGPQATMSVAELTFILGYITVIFVREFVQTRDLSPTFWQDRAAHLASCQVPLIIALAGKNNIISFLTGLNVLHRAAARTSFVLAWIHVISRTSRGLGARSDFSHNWMIAGAIALVAFTLATFISFRPIRNAAFEFFLISHIVLIAIFVICGYFHAREEGLVYLHRRTSSADVIYRSFGAYFWSGLVVWAADRVLRFCRILWNNRGGNATKATVELLAEDTTRVTIRRRMNWTPGQHAYLIFPTVSKLPSEAHPFTIASIPTTIEGTNERELVFLIRGQGGFTRRLQQHVTSSSSEPVPVYIDGPYGNPPNLHVFSTCILIAGGSGVSYTLGLFHDLVRNHSGKKSSVRRVVFVWAVRDGAHLTWITEIITKALNVAPPSLSIEPRIYVTGPNYPIPKVPALQSDGSTSSSTSSLPSDLTSQDLPQYSALKLSHGRPSMKKLLQDEINSALGPVSVDVAGPSALSHSVRRVLADVPASPSAALKGTPDVTLHVETFGMVKT</sequence>
<organism evidence="1 2">
    <name type="scientific">Pleurotus cornucopiae</name>
    <name type="common">Cornucopia mushroom</name>
    <dbReference type="NCBI Taxonomy" id="5321"/>
    <lineage>
        <taxon>Eukaryota</taxon>
        <taxon>Fungi</taxon>
        <taxon>Dikarya</taxon>
        <taxon>Basidiomycota</taxon>
        <taxon>Agaricomycotina</taxon>
        <taxon>Agaricomycetes</taxon>
        <taxon>Agaricomycetidae</taxon>
        <taxon>Agaricales</taxon>
        <taxon>Pleurotineae</taxon>
        <taxon>Pleurotaceae</taxon>
        <taxon>Pleurotus</taxon>
    </lineage>
</organism>
<evidence type="ECO:0000313" key="1">
    <source>
        <dbReference type="EMBL" id="KAG9219122.1"/>
    </source>
</evidence>
<reference evidence="1 2" key="1">
    <citation type="journal article" date="2021" name="Appl. Environ. Microbiol.">
        <title>Genetic linkage and physical mapping for an oyster mushroom Pleurotus cornucopiae and QTL analysis for the trait cap color.</title>
        <authorList>
            <person name="Zhang Y."/>
            <person name="Gao W."/>
            <person name="Sonnenberg A."/>
            <person name="Chen Q."/>
            <person name="Zhang J."/>
            <person name="Huang C."/>
        </authorList>
    </citation>
    <scope>NUCLEOTIDE SEQUENCE [LARGE SCALE GENOMIC DNA]</scope>
    <source>
        <strain evidence="1">CCMSSC00406</strain>
    </source>
</reference>
<proteinExistence type="predicted"/>
<gene>
    <name evidence="1" type="ORF">CCMSSC00406_0001532</name>
</gene>
<accession>A0ACB7ILM2</accession>
<name>A0ACB7ILM2_PLECO</name>
<dbReference type="EMBL" id="WQMT02000009">
    <property type="protein sequence ID" value="KAG9219122.1"/>
    <property type="molecule type" value="Genomic_DNA"/>
</dbReference>
<protein>
    <submittedName>
        <fullName evidence="1">Uncharacterized protein</fullName>
    </submittedName>
</protein>
<keyword evidence="2" id="KW-1185">Reference proteome</keyword>
<comment type="caution">
    <text evidence="1">The sequence shown here is derived from an EMBL/GenBank/DDBJ whole genome shotgun (WGS) entry which is preliminary data.</text>
</comment>